<comment type="caution">
    <text evidence="1">The sequence shown here is derived from an EMBL/GenBank/DDBJ whole genome shotgun (WGS) entry which is preliminary data.</text>
</comment>
<dbReference type="GO" id="GO:0016805">
    <property type="term" value="F:dipeptidase activity"/>
    <property type="evidence" value="ECO:0007669"/>
    <property type="project" value="UniProtKB-KW"/>
</dbReference>
<dbReference type="Pfam" id="PF01244">
    <property type="entry name" value="Peptidase_M19"/>
    <property type="match status" value="1"/>
</dbReference>
<evidence type="ECO:0000313" key="2">
    <source>
        <dbReference type="Proteomes" id="UP001281656"/>
    </source>
</evidence>
<organism evidence="1 2">
    <name type="scientific">Clostridium tanneri</name>
    <dbReference type="NCBI Taxonomy" id="3037988"/>
    <lineage>
        <taxon>Bacteria</taxon>
        <taxon>Bacillati</taxon>
        <taxon>Bacillota</taxon>
        <taxon>Clostridia</taxon>
        <taxon>Eubacteriales</taxon>
        <taxon>Clostridiaceae</taxon>
        <taxon>Clostridium</taxon>
    </lineage>
</organism>
<name>A0ABU4JTU1_9CLOT</name>
<keyword evidence="1" id="KW-0378">Hydrolase</keyword>
<dbReference type="Proteomes" id="UP001281656">
    <property type="component" value="Unassembled WGS sequence"/>
</dbReference>
<keyword evidence="2" id="KW-1185">Reference proteome</keyword>
<dbReference type="InterPro" id="IPR008257">
    <property type="entry name" value="Pept_M19"/>
</dbReference>
<dbReference type="EMBL" id="JARUJP010000009">
    <property type="protein sequence ID" value="MDW8801366.1"/>
    <property type="molecule type" value="Genomic_DNA"/>
</dbReference>
<protein>
    <submittedName>
        <fullName evidence="1">Dipeptidase</fullName>
        <ecNumber evidence="1">3.4.13.19</ecNumber>
    </submittedName>
</protein>
<sequence length="312" mass="35441">MNLIDFHCDTIYELLRRGDESGLLRNNLSVDIDKMKKGNSLAQFFALYIDQKQTENPLDSCLKMLDKFYLELDKNKSSIAIAKNYRDLNRNKNNGKISAFLTIEGGDALNGSLYNLRNFYRLGVRLITLTWNFPNEIGYPNCKPEFVYRGLTSFGQEVVREMNNLSMIIDVSHLSDKGFYDVARLSKKPFVASHSNARSITNHPRNLTDEMIKILAEKGGVMGINFEKSFLGDNIPATVSDIITHIKHIKKIGGIDIIAIGSDFDGVDLPSEITNISEMDKLFHGLSRNGFSEDEIEKIFYKNILRVIREVL</sequence>
<dbReference type="PROSITE" id="PS51365">
    <property type="entry name" value="RENAL_DIPEPTIDASE_2"/>
    <property type="match status" value="1"/>
</dbReference>
<accession>A0ABU4JTU1</accession>
<evidence type="ECO:0000313" key="1">
    <source>
        <dbReference type="EMBL" id="MDW8801366.1"/>
    </source>
</evidence>
<proteinExistence type="predicted"/>
<dbReference type="SUPFAM" id="SSF51556">
    <property type="entry name" value="Metallo-dependent hydrolases"/>
    <property type="match status" value="1"/>
</dbReference>
<dbReference type="InterPro" id="IPR000180">
    <property type="entry name" value="Dipep_AS"/>
</dbReference>
<dbReference type="EC" id="3.4.13.19" evidence="1"/>
<reference evidence="1 2" key="1">
    <citation type="submission" date="2023-04" db="EMBL/GenBank/DDBJ databases">
        <title>Clostridium tannerae sp. nov., isolated from the fecal material of an alpaca.</title>
        <authorList>
            <person name="Miller S."/>
            <person name="Hendry M."/>
            <person name="King J."/>
            <person name="Sankaranarayanan K."/>
            <person name="Lawson P.A."/>
        </authorList>
    </citation>
    <scope>NUCLEOTIDE SEQUENCE [LARGE SCALE GENOMIC DNA]</scope>
    <source>
        <strain evidence="1 2">A1-XYC3</strain>
    </source>
</reference>
<dbReference type="RefSeq" id="WP_318797969.1">
    <property type="nucleotide sequence ID" value="NZ_JARUJP010000009.1"/>
</dbReference>
<dbReference type="PANTHER" id="PTHR10443:SF12">
    <property type="entry name" value="DIPEPTIDASE"/>
    <property type="match status" value="1"/>
</dbReference>
<keyword evidence="1" id="KW-0224">Dipeptidase</keyword>
<dbReference type="Gene3D" id="3.20.20.140">
    <property type="entry name" value="Metal-dependent hydrolases"/>
    <property type="match status" value="1"/>
</dbReference>
<dbReference type="PROSITE" id="PS00869">
    <property type="entry name" value="RENAL_DIPEPTIDASE_1"/>
    <property type="match status" value="1"/>
</dbReference>
<gene>
    <name evidence="1" type="ORF">P8V03_09385</name>
</gene>
<dbReference type="PANTHER" id="PTHR10443">
    <property type="entry name" value="MICROSOMAL DIPEPTIDASE"/>
    <property type="match status" value="1"/>
</dbReference>
<keyword evidence="1" id="KW-0645">Protease</keyword>
<dbReference type="InterPro" id="IPR032466">
    <property type="entry name" value="Metal_Hydrolase"/>
</dbReference>
<dbReference type="CDD" id="cd01301">
    <property type="entry name" value="rDP_like"/>
    <property type="match status" value="1"/>
</dbReference>